<accession>A0AAQ4CP98</accession>
<dbReference type="KEGG" id="scas:SACC_06460"/>
<feature type="transmembrane region" description="Helical" evidence="1">
    <location>
        <begin position="221"/>
        <end position="247"/>
    </location>
</feature>
<evidence type="ECO:0000256" key="1">
    <source>
        <dbReference type="SAM" id="Phobius"/>
    </source>
</evidence>
<keyword evidence="1" id="KW-0472">Membrane</keyword>
<dbReference type="GeneID" id="68865381"/>
<organism evidence="2 3">
    <name type="scientific">Saccharolobus caldissimus</name>
    <dbReference type="NCBI Taxonomy" id="1702097"/>
    <lineage>
        <taxon>Archaea</taxon>
        <taxon>Thermoproteota</taxon>
        <taxon>Thermoprotei</taxon>
        <taxon>Sulfolobales</taxon>
        <taxon>Sulfolobaceae</taxon>
        <taxon>Saccharolobus</taxon>
    </lineage>
</organism>
<name>A0AAQ4CP98_9CREN</name>
<feature type="transmembrane region" description="Helical" evidence="1">
    <location>
        <begin position="173"/>
        <end position="191"/>
    </location>
</feature>
<dbReference type="InterPro" id="IPR049688">
    <property type="entry name" value="CedA_arc"/>
</dbReference>
<feature type="transmembrane region" description="Helical" evidence="1">
    <location>
        <begin position="143"/>
        <end position="161"/>
    </location>
</feature>
<dbReference type="AlphaFoldDB" id="A0AAQ4CP98"/>
<gene>
    <name evidence="2" type="ORF">SACC_06460</name>
</gene>
<dbReference type="Proteomes" id="UP001319921">
    <property type="component" value="Chromosome"/>
</dbReference>
<dbReference type="NCBIfam" id="NF041796">
    <property type="entry name" value="Ced_CedA"/>
    <property type="match status" value="1"/>
</dbReference>
<proteinExistence type="predicted"/>
<keyword evidence="3" id="KW-1185">Reference proteome</keyword>
<feature type="transmembrane region" description="Helical" evidence="1">
    <location>
        <begin position="49"/>
        <end position="69"/>
    </location>
</feature>
<dbReference type="EMBL" id="AP025226">
    <property type="protein sequence ID" value="BDB97629.1"/>
    <property type="molecule type" value="Genomic_DNA"/>
</dbReference>
<feature type="transmembrane region" description="Helical" evidence="1">
    <location>
        <begin position="6"/>
        <end position="29"/>
    </location>
</feature>
<sequence>MNSAYSPFYILYIAINVSALTYVLGSLFYGLPIPLYGLKKWGPKMMSDAIYAAVWINIYGFIVSFLNQLQNMLGINWDYFYNSLVNLEVQLFYLMTTLKSIYYIVINAQLSAAATLFIPLLQFSAFITDIILLIQFIIDLGIFIQNSYMLLIAIGVLLISLPFRMGKGIGGTLISSSMVFYVGLPYLPIFMQNMTGVYPQVQLQSITINELSTLVETIVGIIPSLIITFIIIPILYISILAGLSIGLGNTIGGTSGRLPFPLDLF</sequence>
<feature type="transmembrane region" description="Helical" evidence="1">
    <location>
        <begin position="113"/>
        <end position="137"/>
    </location>
</feature>
<keyword evidence="1" id="KW-0812">Transmembrane</keyword>
<protein>
    <submittedName>
        <fullName evidence="2">Uncharacterized protein</fullName>
    </submittedName>
</protein>
<reference evidence="2 3" key="1">
    <citation type="journal article" date="2022" name="Microbiol. Resour. Announc.">
        <title>Complete Genome Sequence of the Hyperthermophilic and Acidophilic Archaeon Saccharolobus caldissimus Strain HS-3T.</title>
        <authorList>
            <person name="Sakai H.D."/>
            <person name="Kurosawa N."/>
        </authorList>
    </citation>
    <scope>NUCLEOTIDE SEQUENCE [LARGE SCALE GENOMIC DNA]</scope>
    <source>
        <strain evidence="2 3">JCM32116</strain>
    </source>
</reference>
<dbReference type="RefSeq" id="WP_229571614.1">
    <property type="nucleotide sequence ID" value="NZ_AP025226.1"/>
</dbReference>
<evidence type="ECO:0000313" key="2">
    <source>
        <dbReference type="EMBL" id="BDB97629.1"/>
    </source>
</evidence>
<evidence type="ECO:0000313" key="3">
    <source>
        <dbReference type="Proteomes" id="UP001319921"/>
    </source>
</evidence>
<keyword evidence="1" id="KW-1133">Transmembrane helix</keyword>